<name>A0A9W9CTE8_9PEZI</name>
<organism evidence="3 4">
    <name type="scientific">Gnomoniopsis smithogilvyi</name>
    <dbReference type="NCBI Taxonomy" id="1191159"/>
    <lineage>
        <taxon>Eukaryota</taxon>
        <taxon>Fungi</taxon>
        <taxon>Dikarya</taxon>
        <taxon>Ascomycota</taxon>
        <taxon>Pezizomycotina</taxon>
        <taxon>Sordariomycetes</taxon>
        <taxon>Sordariomycetidae</taxon>
        <taxon>Diaporthales</taxon>
        <taxon>Gnomoniaceae</taxon>
        <taxon>Gnomoniopsis</taxon>
    </lineage>
</organism>
<feature type="compositionally biased region" description="Pro residues" evidence="1">
    <location>
        <begin position="217"/>
        <end position="228"/>
    </location>
</feature>
<sequence length="556" mass="62350">MRSRLLRQLPVRNLIRPRSAETTVRHFTYNSTTFSSRPQLPFLAIPSRVSGSHQQWRRITTERIKHEVGLAMKFTVYVWTIVFFVAVSGFAVQQEWMEQRYPTPHEWTFRSRMLKRGVDAERGRTDVVMENWVLIVQMLQDVLERLEDPSKDGKGLRDVEGGPPGAKDITGMPEPWRRGYVEALLLCCQASEHVEDYVLDKTRSIVFPKDVVKGPSNPFPRPVPPGSESPPREEDCVPSGFPDPDEIYIKLLATEGLTSRQRIDATLSYANWLENKGRLAPAAVMYEGALNLAIEEIYTPGAPFLLDPKTAVLNHKSNQKPSANLLASLTALATFKARHEDVSTALPILISILQARRSLPTKTQAARGGDDFSFYQPSKSSFQKILDFIKTPDYPPPPPDGTAPPVRDSKELCEEAALHLHIGEIMYTLQSSTKEDGLAWTREGVDLAEEELHKVLEQVQENRGTKKVCRECLASGLANWRTMVARMAKQEDEAKAGGKTPSAGWFGLWSGKSIVEDGGRWAAEEKVVAERTRRAQDLLEDLPQPRSAFLSGLVRA</sequence>
<dbReference type="OrthoDB" id="5408102at2759"/>
<feature type="transmembrane region" description="Helical" evidence="2">
    <location>
        <begin position="74"/>
        <end position="92"/>
    </location>
</feature>
<proteinExistence type="predicted"/>
<reference evidence="3" key="1">
    <citation type="submission" date="2022-10" db="EMBL/GenBank/DDBJ databases">
        <title>Tapping the CABI collections for fungal endophytes: first genome assemblies for Collariella, Neodidymelliopsis, Ascochyta clinopodiicola, Didymella pomorum, Didymosphaeria variabile, Neocosmospora piperis and Neocucurbitaria cava.</title>
        <authorList>
            <person name="Hill R."/>
        </authorList>
    </citation>
    <scope>NUCLEOTIDE SEQUENCE</scope>
    <source>
        <strain evidence="3">IMI 355082</strain>
    </source>
</reference>
<comment type="caution">
    <text evidence="3">The sequence shown here is derived from an EMBL/GenBank/DDBJ whole genome shotgun (WGS) entry which is preliminary data.</text>
</comment>
<keyword evidence="2" id="KW-0472">Membrane</keyword>
<protein>
    <recommendedName>
        <fullName evidence="5">MFS maltose permease</fullName>
    </recommendedName>
</protein>
<evidence type="ECO:0008006" key="5">
    <source>
        <dbReference type="Google" id="ProtNLM"/>
    </source>
</evidence>
<dbReference type="AlphaFoldDB" id="A0A9W9CTE8"/>
<gene>
    <name evidence="3" type="ORF">N0V93_009186</name>
</gene>
<feature type="region of interest" description="Disordered" evidence="1">
    <location>
        <begin position="215"/>
        <end position="237"/>
    </location>
</feature>
<evidence type="ECO:0000256" key="1">
    <source>
        <dbReference type="SAM" id="MobiDB-lite"/>
    </source>
</evidence>
<evidence type="ECO:0000313" key="3">
    <source>
        <dbReference type="EMBL" id="KAJ4386293.1"/>
    </source>
</evidence>
<feature type="region of interest" description="Disordered" evidence="1">
    <location>
        <begin position="149"/>
        <end position="172"/>
    </location>
</feature>
<feature type="compositionally biased region" description="Basic and acidic residues" evidence="1">
    <location>
        <begin position="149"/>
        <end position="160"/>
    </location>
</feature>
<evidence type="ECO:0000313" key="4">
    <source>
        <dbReference type="Proteomes" id="UP001140453"/>
    </source>
</evidence>
<evidence type="ECO:0000256" key="2">
    <source>
        <dbReference type="SAM" id="Phobius"/>
    </source>
</evidence>
<accession>A0A9W9CTE8</accession>
<keyword evidence="4" id="KW-1185">Reference proteome</keyword>
<dbReference type="EMBL" id="JAPEVB010000006">
    <property type="protein sequence ID" value="KAJ4386293.1"/>
    <property type="molecule type" value="Genomic_DNA"/>
</dbReference>
<keyword evidence="2" id="KW-1133">Transmembrane helix</keyword>
<dbReference type="Proteomes" id="UP001140453">
    <property type="component" value="Unassembled WGS sequence"/>
</dbReference>
<keyword evidence="2" id="KW-0812">Transmembrane</keyword>